<evidence type="ECO:0000256" key="1">
    <source>
        <dbReference type="ARBA" id="ARBA00011079"/>
    </source>
</evidence>
<dbReference type="Proteomes" id="UP000286510">
    <property type="component" value="Unassembled WGS sequence"/>
</dbReference>
<evidence type="ECO:0000313" key="11">
    <source>
        <dbReference type="Proteomes" id="UP000283543"/>
    </source>
</evidence>
<dbReference type="GO" id="GO:0008239">
    <property type="term" value="F:dipeptidyl-peptidase activity"/>
    <property type="evidence" value="ECO:0007669"/>
    <property type="project" value="TreeGrafter"/>
</dbReference>
<dbReference type="InterPro" id="IPR042269">
    <property type="entry name" value="Ser_carbopepase_S28_SKS"/>
</dbReference>
<dbReference type="InterPro" id="IPR008758">
    <property type="entry name" value="Peptidase_S28"/>
</dbReference>
<dbReference type="GO" id="GO:0006508">
    <property type="term" value="P:proteolysis"/>
    <property type="evidence" value="ECO:0007669"/>
    <property type="project" value="UniProtKB-KW"/>
</dbReference>
<dbReference type="AlphaFoldDB" id="A0A397A424"/>
<dbReference type="EMBL" id="QUTB01002875">
    <property type="protein sequence ID" value="RHY70891.1"/>
    <property type="molecule type" value="Genomic_DNA"/>
</dbReference>
<dbReference type="Proteomes" id="UP000265427">
    <property type="component" value="Unassembled WGS sequence"/>
</dbReference>
<accession>A0A397A424</accession>
<dbReference type="Proteomes" id="UP000283543">
    <property type="component" value="Unassembled WGS sequence"/>
</dbReference>
<evidence type="ECO:0000256" key="6">
    <source>
        <dbReference type="SAM" id="SignalP"/>
    </source>
</evidence>
<evidence type="ECO:0000313" key="7">
    <source>
        <dbReference type="EMBL" id="RHY00449.1"/>
    </source>
</evidence>
<keyword evidence="5" id="KW-0325">Glycoprotein</keyword>
<evidence type="ECO:0000256" key="4">
    <source>
        <dbReference type="ARBA" id="ARBA00022801"/>
    </source>
</evidence>
<evidence type="ECO:0000313" key="9">
    <source>
        <dbReference type="EMBL" id="RHZ37918.1"/>
    </source>
</evidence>
<keyword evidence="4" id="KW-0378">Hydrolase</keyword>
<gene>
    <name evidence="9" type="ORF">DYB26_005678</name>
    <name evidence="8" type="ORF">DYB34_012795</name>
    <name evidence="7" type="ORF">DYB36_011653</name>
</gene>
<dbReference type="Gene3D" id="1.20.120.980">
    <property type="entry name" value="Serine carboxypeptidase S28, SKS domain"/>
    <property type="match status" value="1"/>
</dbReference>
<proteinExistence type="inferred from homology"/>
<comment type="caution">
    <text evidence="7">The sequence shown here is derived from an EMBL/GenBank/DDBJ whole genome shotgun (WGS) entry which is preliminary data.</text>
</comment>
<dbReference type="VEuPathDB" id="FungiDB:H257_16752"/>
<evidence type="ECO:0000313" key="12">
    <source>
        <dbReference type="Proteomes" id="UP000286510"/>
    </source>
</evidence>
<dbReference type="PANTHER" id="PTHR11010">
    <property type="entry name" value="PROTEASE S28 PRO-X CARBOXYPEPTIDASE-RELATED"/>
    <property type="match status" value="1"/>
</dbReference>
<name>A0A397A424_APHAT</name>
<dbReference type="PANTHER" id="PTHR11010:SF117">
    <property type="entry name" value="SERINE PROTEASE 16"/>
    <property type="match status" value="1"/>
</dbReference>
<dbReference type="InterPro" id="IPR029058">
    <property type="entry name" value="AB_hydrolase_fold"/>
</dbReference>
<evidence type="ECO:0000313" key="8">
    <source>
        <dbReference type="EMBL" id="RHY70891.1"/>
    </source>
</evidence>
<protein>
    <recommendedName>
        <fullName evidence="13">Serine carboxypeptidase S28</fullName>
    </recommendedName>
</protein>
<dbReference type="Gene3D" id="3.40.50.1820">
    <property type="entry name" value="alpha/beta hydrolase"/>
    <property type="match status" value="1"/>
</dbReference>
<dbReference type="EMBL" id="QUSZ01008427">
    <property type="protein sequence ID" value="RHY00449.1"/>
    <property type="molecule type" value="Genomic_DNA"/>
</dbReference>
<organism evidence="7 10">
    <name type="scientific">Aphanomyces astaci</name>
    <name type="common">Crayfish plague agent</name>
    <dbReference type="NCBI Taxonomy" id="112090"/>
    <lineage>
        <taxon>Eukaryota</taxon>
        <taxon>Sar</taxon>
        <taxon>Stramenopiles</taxon>
        <taxon>Oomycota</taxon>
        <taxon>Saprolegniomycetes</taxon>
        <taxon>Saprolegniales</taxon>
        <taxon>Verrucalvaceae</taxon>
        <taxon>Aphanomyces</taxon>
    </lineage>
</organism>
<keyword evidence="2" id="KW-0645">Protease</keyword>
<keyword evidence="3 6" id="KW-0732">Signal</keyword>
<comment type="similarity">
    <text evidence="1">Belongs to the peptidase S28 family.</text>
</comment>
<evidence type="ECO:0000256" key="3">
    <source>
        <dbReference type="ARBA" id="ARBA00022729"/>
    </source>
</evidence>
<dbReference type="SUPFAM" id="SSF53474">
    <property type="entry name" value="alpha/beta-Hydrolases"/>
    <property type="match status" value="1"/>
</dbReference>
<reference evidence="10 11" key="1">
    <citation type="submission" date="2018-08" db="EMBL/GenBank/DDBJ databases">
        <title>Aphanomyces genome sequencing and annotation.</title>
        <authorList>
            <person name="Minardi D."/>
            <person name="Oidtmann B."/>
            <person name="Van Der Giezen M."/>
            <person name="Studholme D.J."/>
        </authorList>
    </citation>
    <scope>NUCLEOTIDE SEQUENCE [LARGE SCALE GENOMIC DNA]</scope>
    <source>
        <strain evidence="9 12">FDL457</strain>
        <strain evidence="7 10">Kv</strain>
        <strain evidence="8 11">Si</strain>
    </source>
</reference>
<dbReference type="Pfam" id="PF05577">
    <property type="entry name" value="Peptidase_S28"/>
    <property type="match status" value="1"/>
</dbReference>
<evidence type="ECO:0000256" key="5">
    <source>
        <dbReference type="ARBA" id="ARBA00023180"/>
    </source>
</evidence>
<feature type="chain" id="PRO_5036334570" description="Serine carboxypeptidase S28" evidence="6">
    <location>
        <begin position="20"/>
        <end position="528"/>
    </location>
</feature>
<evidence type="ECO:0000313" key="10">
    <source>
        <dbReference type="Proteomes" id="UP000265427"/>
    </source>
</evidence>
<dbReference type="GO" id="GO:0070008">
    <property type="term" value="F:serine-type exopeptidase activity"/>
    <property type="evidence" value="ECO:0007669"/>
    <property type="project" value="InterPro"/>
</dbReference>
<feature type="signal peptide" evidence="6">
    <location>
        <begin position="1"/>
        <end position="19"/>
    </location>
</feature>
<dbReference type="EMBL" id="QUTF01009184">
    <property type="protein sequence ID" value="RHZ37918.1"/>
    <property type="molecule type" value="Genomic_DNA"/>
</dbReference>
<evidence type="ECO:0008006" key="13">
    <source>
        <dbReference type="Google" id="ProtNLM"/>
    </source>
</evidence>
<evidence type="ECO:0000256" key="2">
    <source>
        <dbReference type="ARBA" id="ARBA00022670"/>
    </source>
</evidence>
<sequence>MVRVVALAACVVALARANAAPVFDPLVDAATAAVASTPPISLENVPIPVPSEIEDHFQPGDYVHSFESPSPSSVFLSSQAGLPDPTKEYWFNRQKVDHTDPTNNSTWNQRFHFNMNHYGGPGFPVFLVIEGEWVSSHASVTSNGYFFNQLAKKHKALIVSLEHRFYGKSQPFADFATPNMKFLTSHQALADIANFQDFFTGALDIKNAKWVAMGGSYAGNLAAWVKLKYPTRFAGTWASSAPVNAKVDFYEFSTHVSKALQYYGGYACVANIQTALERLQSVMVSKEPTDVARLKELFNPCYNFTSDQDRGVFQREIYSKFQRAATSDDLTSTTLAGICHSFADPTLQPLEKLSRFINHTVAANKCTYNSFGGMFFQYNSRSRFVRNPVARPWFYQNCNEFGYGQATNSGYGAFVPLQFNNIHVQTKILCAIVFNISNVDTRVANTNLAYGGLNINVENVVFSTGTNDPWDSLALTNDTGTLNPRSTVVDILESSHCRDMYSPKPTDSGHLKWGHQRIEAAIDSFLLD</sequence>